<dbReference type="EC" id="5.2.1.8" evidence="3"/>
<proteinExistence type="inferred from homology"/>
<evidence type="ECO:0000256" key="6">
    <source>
        <dbReference type="ARBA" id="ARBA00023235"/>
    </source>
</evidence>
<dbReference type="GO" id="GO:0043022">
    <property type="term" value="F:ribosome binding"/>
    <property type="evidence" value="ECO:0007669"/>
    <property type="project" value="TreeGrafter"/>
</dbReference>
<dbReference type="InterPro" id="IPR036611">
    <property type="entry name" value="Trigger_fac_ribosome-bd_sf"/>
</dbReference>
<keyword evidence="5" id="KW-0143">Chaperone</keyword>
<dbReference type="EMBL" id="JAIWQS010000009">
    <property type="protein sequence ID" value="KAJ8755343.1"/>
    <property type="molecule type" value="Genomic_DNA"/>
</dbReference>
<evidence type="ECO:0000256" key="7">
    <source>
        <dbReference type="ARBA" id="ARBA00024849"/>
    </source>
</evidence>
<dbReference type="InterPro" id="IPR005215">
    <property type="entry name" value="Trig_fac"/>
</dbReference>
<evidence type="ECO:0000256" key="5">
    <source>
        <dbReference type="ARBA" id="ARBA00023186"/>
    </source>
</evidence>
<keyword evidence="4" id="KW-0697">Rotamase</keyword>
<dbReference type="GO" id="GO:0003755">
    <property type="term" value="F:peptidyl-prolyl cis-trans isomerase activity"/>
    <property type="evidence" value="ECO:0007669"/>
    <property type="project" value="UniProtKB-KW"/>
</dbReference>
<comment type="caution">
    <text evidence="9">The sequence shown here is derived from an EMBL/GenBank/DDBJ whole genome shotgun (WGS) entry which is preliminary data.</text>
</comment>
<comment type="catalytic activity">
    <reaction evidence="1">
        <text>[protein]-peptidylproline (omega=180) = [protein]-peptidylproline (omega=0)</text>
        <dbReference type="Rhea" id="RHEA:16237"/>
        <dbReference type="Rhea" id="RHEA-COMP:10747"/>
        <dbReference type="Rhea" id="RHEA-COMP:10748"/>
        <dbReference type="ChEBI" id="CHEBI:83833"/>
        <dbReference type="ChEBI" id="CHEBI:83834"/>
        <dbReference type="EC" id="5.2.1.8"/>
    </reaction>
</comment>
<dbReference type="SUPFAM" id="SSF102735">
    <property type="entry name" value="Trigger factor ribosome-binding domain"/>
    <property type="match status" value="1"/>
</dbReference>
<keyword evidence="10" id="KW-1185">Reference proteome</keyword>
<evidence type="ECO:0000259" key="8">
    <source>
        <dbReference type="Pfam" id="PF05697"/>
    </source>
</evidence>
<evidence type="ECO:0000256" key="3">
    <source>
        <dbReference type="ARBA" id="ARBA00013194"/>
    </source>
</evidence>
<dbReference type="Pfam" id="PF05697">
    <property type="entry name" value="Trigger_N"/>
    <property type="match status" value="1"/>
</dbReference>
<feature type="domain" description="Trigger factor ribosome-binding bacterial" evidence="8">
    <location>
        <begin position="91"/>
        <end position="204"/>
    </location>
</feature>
<organism evidence="9 10">
    <name type="scientific">Erythroxylum novogranatense</name>
    <dbReference type="NCBI Taxonomy" id="1862640"/>
    <lineage>
        <taxon>Eukaryota</taxon>
        <taxon>Viridiplantae</taxon>
        <taxon>Streptophyta</taxon>
        <taxon>Embryophyta</taxon>
        <taxon>Tracheophyta</taxon>
        <taxon>Spermatophyta</taxon>
        <taxon>Magnoliopsida</taxon>
        <taxon>eudicotyledons</taxon>
        <taxon>Gunneridae</taxon>
        <taxon>Pentapetalae</taxon>
        <taxon>rosids</taxon>
        <taxon>fabids</taxon>
        <taxon>Malpighiales</taxon>
        <taxon>Erythroxylaceae</taxon>
        <taxon>Erythroxylum</taxon>
    </lineage>
</organism>
<dbReference type="GO" id="GO:0043335">
    <property type="term" value="P:protein unfolding"/>
    <property type="evidence" value="ECO:0007669"/>
    <property type="project" value="TreeGrafter"/>
</dbReference>
<dbReference type="PANTHER" id="PTHR30560">
    <property type="entry name" value="TRIGGER FACTOR CHAPERONE AND PEPTIDYL-PROLYL CIS/TRANS ISOMERASE"/>
    <property type="match status" value="1"/>
</dbReference>
<evidence type="ECO:0000313" key="10">
    <source>
        <dbReference type="Proteomes" id="UP001159364"/>
    </source>
</evidence>
<accession>A0AAV8STR8</accession>
<gene>
    <name evidence="9" type="ORF">K2173_019141</name>
</gene>
<dbReference type="FunFam" id="3.30.70.1050:FF:000004">
    <property type="entry name" value="Trigger factor"/>
    <property type="match status" value="1"/>
</dbReference>
<keyword evidence="6" id="KW-0413">Isomerase</keyword>
<dbReference type="GO" id="GO:0051083">
    <property type="term" value="P:'de novo' cotranslational protein folding"/>
    <property type="evidence" value="ECO:0007669"/>
    <property type="project" value="TreeGrafter"/>
</dbReference>
<comment type="function">
    <text evidence="7">Involved in protein export. Acts as a chaperone by maintaining the newly synthesized protein in an open conformation. Functions as a peptidyl-prolyl cis-trans isomerase.</text>
</comment>
<protein>
    <recommendedName>
        <fullName evidence="3">peptidylprolyl isomerase</fullName>
        <ecNumber evidence="3">5.2.1.8</ecNumber>
    </recommendedName>
</protein>
<dbReference type="InterPro" id="IPR008881">
    <property type="entry name" value="Trigger_fac_ribosome-bd_bac"/>
</dbReference>
<evidence type="ECO:0000256" key="4">
    <source>
        <dbReference type="ARBA" id="ARBA00023110"/>
    </source>
</evidence>
<evidence type="ECO:0000256" key="2">
    <source>
        <dbReference type="ARBA" id="ARBA00005464"/>
    </source>
</evidence>
<dbReference type="GO" id="GO:0044183">
    <property type="term" value="F:protein folding chaperone"/>
    <property type="evidence" value="ECO:0007669"/>
    <property type="project" value="TreeGrafter"/>
</dbReference>
<dbReference type="AlphaFoldDB" id="A0AAV8STR8"/>
<evidence type="ECO:0000256" key="1">
    <source>
        <dbReference type="ARBA" id="ARBA00000971"/>
    </source>
</evidence>
<dbReference type="Proteomes" id="UP001159364">
    <property type="component" value="Linkage Group LG09"/>
</dbReference>
<reference evidence="9 10" key="1">
    <citation type="submission" date="2021-09" db="EMBL/GenBank/DDBJ databases">
        <title>Genomic insights and catalytic innovation underlie evolution of tropane alkaloids biosynthesis.</title>
        <authorList>
            <person name="Wang Y.-J."/>
            <person name="Tian T."/>
            <person name="Huang J.-P."/>
            <person name="Huang S.-X."/>
        </authorList>
    </citation>
    <scope>NUCLEOTIDE SEQUENCE [LARGE SCALE GENOMIC DNA]</scope>
    <source>
        <strain evidence="9">KIB-2018</strain>
        <tissue evidence="9">Leaf</tissue>
    </source>
</reference>
<dbReference type="Gene3D" id="3.30.70.1050">
    <property type="entry name" value="Trigger factor ribosome-binding domain"/>
    <property type="match status" value="1"/>
</dbReference>
<comment type="similarity">
    <text evidence="2">Belongs to the FKBP-type PPIase family. Tig subfamily.</text>
</comment>
<dbReference type="GO" id="GO:0015031">
    <property type="term" value="P:protein transport"/>
    <property type="evidence" value="ECO:0007669"/>
    <property type="project" value="InterPro"/>
</dbReference>
<name>A0AAV8STR8_9ROSI</name>
<evidence type="ECO:0000313" key="9">
    <source>
        <dbReference type="EMBL" id="KAJ8755343.1"/>
    </source>
</evidence>
<sequence length="208" mass="22990">MVKTLSLGLNPKWLITHKQIQEVFIPNVSCKTSSFSCQMSCSSSVRVRRSYRRGFGPVCAVLEGAQDVGVSSSQEFEDFSVRTSSTGKVGELKISVELSGTKTRAIFNDVFDKMVAAAQPIPGFRRVKGGKTPDIPRDVLLEILGPSEVYLEVIKKAINSAVAEYVEKEGLKVSKDLRVEQSFEELDDAYVPDEKFSFDAVIQLQESN</sequence>
<dbReference type="PANTHER" id="PTHR30560:SF5">
    <property type="entry name" value="OS09G0515400 PROTEIN"/>
    <property type="match status" value="1"/>
</dbReference>